<reference evidence="2" key="1">
    <citation type="submission" date="2016-10" db="EMBL/GenBank/DDBJ databases">
        <authorList>
            <person name="Varghese N."/>
            <person name="Submissions S."/>
        </authorList>
    </citation>
    <scope>NUCLEOTIDE SEQUENCE [LARGE SCALE GENOMIC DNA]</scope>
    <source>
        <strain evidence="2">CGMCC 1.12402</strain>
    </source>
</reference>
<dbReference type="AlphaFoldDB" id="A0A1I0QDG8"/>
<dbReference type="Proteomes" id="UP000199437">
    <property type="component" value="Unassembled WGS sequence"/>
</dbReference>
<dbReference type="Pfam" id="PF14054">
    <property type="entry name" value="DUF4249"/>
    <property type="match status" value="1"/>
</dbReference>
<dbReference type="STRING" id="1267423.SAMN05216290_2235"/>
<sequence>MKTLRTLLYGFVLVGLSTCVDPYEFEFQKDTEENFVIDGYLSNEHRVHQIRVSRTTHIGDFNGVVADYVTNATVVVIDDQGAEISFEHDDAGVYKSLGPVQALPDKAYKVRVTLINGTVYESNFQTLPEAAPMESELIYELGYQDVLVNNTIQEEQGVKVSAVVEKGAENQFYRWEMNHYFIIESDAGPGFRNPQEQRGLTDTELRFCFIKDYPPQELYLLENISNAPGDTYETEIEFIPISNKFEYVFVVEGRQLVMAEDAYRYWEDIQTLAENAGGLFDSAPFPVIGNITRVTDNPDGTVVGLGYFGVYNASVDRKFMTQASLGIDEEFAPCTVPPSPGGEPRPHQCQDCRLYEFPENYENSPPSWWGY</sequence>
<name>A0A1I0QDG8_9BACT</name>
<gene>
    <name evidence="1" type="ORF">SAMN05216290_2235</name>
</gene>
<evidence type="ECO:0000313" key="2">
    <source>
        <dbReference type="Proteomes" id="UP000199437"/>
    </source>
</evidence>
<dbReference type="InterPro" id="IPR025345">
    <property type="entry name" value="DUF4249"/>
</dbReference>
<evidence type="ECO:0008006" key="3">
    <source>
        <dbReference type="Google" id="ProtNLM"/>
    </source>
</evidence>
<protein>
    <recommendedName>
        <fullName evidence="3">DUF4249 domain-containing protein</fullName>
    </recommendedName>
</protein>
<dbReference type="EMBL" id="FOIR01000002">
    <property type="protein sequence ID" value="SEW25094.1"/>
    <property type="molecule type" value="Genomic_DNA"/>
</dbReference>
<proteinExistence type="predicted"/>
<dbReference type="RefSeq" id="WP_090258664.1">
    <property type="nucleotide sequence ID" value="NZ_FOIR01000002.1"/>
</dbReference>
<dbReference type="OrthoDB" id="922982at2"/>
<accession>A0A1I0QDG8</accession>
<organism evidence="1 2">
    <name type="scientific">Roseivirga pacifica</name>
    <dbReference type="NCBI Taxonomy" id="1267423"/>
    <lineage>
        <taxon>Bacteria</taxon>
        <taxon>Pseudomonadati</taxon>
        <taxon>Bacteroidota</taxon>
        <taxon>Cytophagia</taxon>
        <taxon>Cytophagales</taxon>
        <taxon>Roseivirgaceae</taxon>
        <taxon>Roseivirga</taxon>
    </lineage>
</organism>
<keyword evidence="2" id="KW-1185">Reference proteome</keyword>
<evidence type="ECO:0000313" key="1">
    <source>
        <dbReference type="EMBL" id="SEW25094.1"/>
    </source>
</evidence>
<dbReference type="GeneID" id="99986941"/>